<organism evidence="2 3">
    <name type="scientific">Caenorhabditis angaria</name>
    <dbReference type="NCBI Taxonomy" id="860376"/>
    <lineage>
        <taxon>Eukaryota</taxon>
        <taxon>Metazoa</taxon>
        <taxon>Ecdysozoa</taxon>
        <taxon>Nematoda</taxon>
        <taxon>Chromadorea</taxon>
        <taxon>Rhabditida</taxon>
        <taxon>Rhabditina</taxon>
        <taxon>Rhabditomorpha</taxon>
        <taxon>Rhabditoidea</taxon>
        <taxon>Rhabditidae</taxon>
        <taxon>Peloderinae</taxon>
        <taxon>Caenorhabditis</taxon>
    </lineage>
</organism>
<comment type="caution">
    <text evidence="2">The sequence shown here is derived from an EMBL/GenBank/DDBJ whole genome shotgun (WGS) entry which is preliminary data.</text>
</comment>
<sequence length="240" mass="28089">MSSALQEYHSYDKILEMILESNTNNPEIVLNEFNLILINNFGRLYFGLQMIFSLCLIWSSRFEFLYMPVFIYAVLLVNTLSSFIDQLLPAFFEHHQHAIQFRLMIFIFRYFFLIVQLFYLFMGKFPAPTNTQLENRYNYLKCILLQLIYPMMSLLVICSYMFQTSVNIPTADCIMLFLNVTPLIDLLITCFVLRGVFFRRVLYRRVSCQCVPVVDDTQTVVNKIARSTISTSATIASVNL</sequence>
<feature type="transmembrane region" description="Helical" evidence="1">
    <location>
        <begin position="104"/>
        <end position="122"/>
    </location>
</feature>
<dbReference type="Proteomes" id="UP001152747">
    <property type="component" value="Unassembled WGS sequence"/>
</dbReference>
<keyword evidence="3" id="KW-1185">Reference proteome</keyword>
<feature type="transmembrane region" description="Helical" evidence="1">
    <location>
        <begin position="64"/>
        <end position="84"/>
    </location>
</feature>
<evidence type="ECO:0000313" key="3">
    <source>
        <dbReference type="Proteomes" id="UP001152747"/>
    </source>
</evidence>
<keyword evidence="1" id="KW-1133">Transmembrane helix</keyword>
<feature type="transmembrane region" description="Helical" evidence="1">
    <location>
        <begin position="35"/>
        <end position="57"/>
    </location>
</feature>
<accession>A0A9P1N5B4</accession>
<dbReference type="EMBL" id="CANHGI010000005">
    <property type="protein sequence ID" value="CAI5451673.1"/>
    <property type="molecule type" value="Genomic_DNA"/>
</dbReference>
<proteinExistence type="predicted"/>
<evidence type="ECO:0000256" key="1">
    <source>
        <dbReference type="SAM" id="Phobius"/>
    </source>
</evidence>
<keyword evidence="1" id="KW-0472">Membrane</keyword>
<feature type="transmembrane region" description="Helical" evidence="1">
    <location>
        <begin position="174"/>
        <end position="197"/>
    </location>
</feature>
<feature type="transmembrane region" description="Helical" evidence="1">
    <location>
        <begin position="143"/>
        <end position="162"/>
    </location>
</feature>
<name>A0A9P1N5B4_9PELO</name>
<dbReference type="AlphaFoldDB" id="A0A9P1N5B4"/>
<gene>
    <name evidence="2" type="ORF">CAMP_LOCUS14310</name>
</gene>
<reference evidence="2" key="1">
    <citation type="submission" date="2022-11" db="EMBL/GenBank/DDBJ databases">
        <authorList>
            <person name="Kikuchi T."/>
        </authorList>
    </citation>
    <scope>NUCLEOTIDE SEQUENCE</scope>
    <source>
        <strain evidence="2">PS1010</strain>
    </source>
</reference>
<keyword evidence="1" id="KW-0812">Transmembrane</keyword>
<evidence type="ECO:0000313" key="2">
    <source>
        <dbReference type="EMBL" id="CAI5451673.1"/>
    </source>
</evidence>
<protein>
    <submittedName>
        <fullName evidence="2">Uncharacterized protein</fullName>
    </submittedName>
</protein>